<dbReference type="AlphaFoldDB" id="A0A8S1QU31"/>
<dbReference type="EMBL" id="CAJJDM010000236">
    <property type="protein sequence ID" value="CAD8118167.1"/>
    <property type="molecule type" value="Genomic_DNA"/>
</dbReference>
<protein>
    <submittedName>
        <fullName evidence="1">Uncharacterized protein</fullName>
    </submittedName>
</protein>
<name>A0A8S1QU31_PARPR</name>
<reference evidence="1" key="1">
    <citation type="submission" date="2021-01" db="EMBL/GenBank/DDBJ databases">
        <authorList>
            <consortium name="Genoscope - CEA"/>
            <person name="William W."/>
        </authorList>
    </citation>
    <scope>NUCLEOTIDE SEQUENCE</scope>
</reference>
<sequence>MKGNFQRNGKSCRSLMNRLTHISITNSKPINRMKPEAQKLRYNFLDYFQFLEYLGLI</sequence>
<organism evidence="1 2">
    <name type="scientific">Paramecium primaurelia</name>
    <dbReference type="NCBI Taxonomy" id="5886"/>
    <lineage>
        <taxon>Eukaryota</taxon>
        <taxon>Sar</taxon>
        <taxon>Alveolata</taxon>
        <taxon>Ciliophora</taxon>
        <taxon>Intramacronucleata</taxon>
        <taxon>Oligohymenophorea</taxon>
        <taxon>Peniculida</taxon>
        <taxon>Parameciidae</taxon>
        <taxon>Paramecium</taxon>
    </lineage>
</organism>
<evidence type="ECO:0000313" key="1">
    <source>
        <dbReference type="EMBL" id="CAD8118167.1"/>
    </source>
</evidence>
<keyword evidence="2" id="KW-1185">Reference proteome</keyword>
<comment type="caution">
    <text evidence="1">The sequence shown here is derived from an EMBL/GenBank/DDBJ whole genome shotgun (WGS) entry which is preliminary data.</text>
</comment>
<gene>
    <name evidence="1" type="ORF">PPRIM_AZ9-3.1.T2270008</name>
</gene>
<dbReference type="Proteomes" id="UP000688137">
    <property type="component" value="Unassembled WGS sequence"/>
</dbReference>
<proteinExistence type="predicted"/>
<evidence type="ECO:0000313" key="2">
    <source>
        <dbReference type="Proteomes" id="UP000688137"/>
    </source>
</evidence>
<accession>A0A8S1QU31</accession>